<sequence>MDLMQSGSCDVKGEPRSGRPATDKIDAILEKVEQHRHISSYKIAEELGIDNKTVCFEDVVFHHDNARLHSSLAIQQILKEFGREVLMRAPHSPRACTLRLSPVSISSEFFK</sequence>
<dbReference type="InterPro" id="IPR036397">
    <property type="entry name" value="RNaseH_sf"/>
</dbReference>
<gene>
    <name evidence="2" type="ORF">EVAR_37939_1</name>
</gene>
<name>A0A4C1XDA5_EUMVA</name>
<accession>A0A4C1XDA5</accession>
<comment type="caution">
    <text evidence="2">The sequence shown here is derived from an EMBL/GenBank/DDBJ whole genome shotgun (WGS) entry which is preliminary data.</text>
</comment>
<dbReference type="GO" id="GO:0003676">
    <property type="term" value="F:nucleic acid binding"/>
    <property type="evidence" value="ECO:0007669"/>
    <property type="project" value="InterPro"/>
</dbReference>
<proteinExistence type="predicted"/>
<dbReference type="PANTHER" id="PTHR46060:SF1">
    <property type="entry name" value="MARINER MOS1 TRANSPOSASE-LIKE PROTEIN"/>
    <property type="match status" value="1"/>
</dbReference>
<keyword evidence="3" id="KW-1185">Reference proteome</keyword>
<dbReference type="Proteomes" id="UP000299102">
    <property type="component" value="Unassembled WGS sequence"/>
</dbReference>
<evidence type="ECO:0000313" key="2">
    <source>
        <dbReference type="EMBL" id="GBP61408.1"/>
    </source>
</evidence>
<dbReference type="OrthoDB" id="8056049at2759"/>
<feature type="region of interest" description="Disordered" evidence="1">
    <location>
        <begin position="1"/>
        <end position="23"/>
    </location>
</feature>
<organism evidence="2 3">
    <name type="scientific">Eumeta variegata</name>
    <name type="common">Bagworm moth</name>
    <name type="synonym">Eumeta japonica</name>
    <dbReference type="NCBI Taxonomy" id="151549"/>
    <lineage>
        <taxon>Eukaryota</taxon>
        <taxon>Metazoa</taxon>
        <taxon>Ecdysozoa</taxon>
        <taxon>Arthropoda</taxon>
        <taxon>Hexapoda</taxon>
        <taxon>Insecta</taxon>
        <taxon>Pterygota</taxon>
        <taxon>Neoptera</taxon>
        <taxon>Endopterygota</taxon>
        <taxon>Lepidoptera</taxon>
        <taxon>Glossata</taxon>
        <taxon>Ditrysia</taxon>
        <taxon>Tineoidea</taxon>
        <taxon>Psychidae</taxon>
        <taxon>Oiketicinae</taxon>
        <taxon>Eumeta</taxon>
    </lineage>
</organism>
<dbReference type="InterPro" id="IPR052709">
    <property type="entry name" value="Transposase-MT_Hybrid"/>
</dbReference>
<protein>
    <recommendedName>
        <fullName evidence="4">Histone-lysine N-methyltransferase SETMAR</fullName>
    </recommendedName>
</protein>
<dbReference type="PANTHER" id="PTHR46060">
    <property type="entry name" value="MARINER MOS1 TRANSPOSASE-LIKE PROTEIN"/>
    <property type="match status" value="1"/>
</dbReference>
<dbReference type="Gene3D" id="3.30.420.10">
    <property type="entry name" value="Ribonuclease H-like superfamily/Ribonuclease H"/>
    <property type="match status" value="1"/>
</dbReference>
<dbReference type="AlphaFoldDB" id="A0A4C1XDA5"/>
<feature type="compositionally biased region" description="Basic and acidic residues" evidence="1">
    <location>
        <begin position="11"/>
        <end position="23"/>
    </location>
</feature>
<evidence type="ECO:0000313" key="3">
    <source>
        <dbReference type="Proteomes" id="UP000299102"/>
    </source>
</evidence>
<reference evidence="2 3" key="1">
    <citation type="journal article" date="2019" name="Commun. Biol.">
        <title>The bagworm genome reveals a unique fibroin gene that provides high tensile strength.</title>
        <authorList>
            <person name="Kono N."/>
            <person name="Nakamura H."/>
            <person name="Ohtoshi R."/>
            <person name="Tomita M."/>
            <person name="Numata K."/>
            <person name="Arakawa K."/>
        </authorList>
    </citation>
    <scope>NUCLEOTIDE SEQUENCE [LARGE SCALE GENOMIC DNA]</scope>
</reference>
<evidence type="ECO:0000256" key="1">
    <source>
        <dbReference type="SAM" id="MobiDB-lite"/>
    </source>
</evidence>
<dbReference type="EMBL" id="BGZK01000813">
    <property type="protein sequence ID" value="GBP61408.1"/>
    <property type="molecule type" value="Genomic_DNA"/>
</dbReference>
<evidence type="ECO:0008006" key="4">
    <source>
        <dbReference type="Google" id="ProtNLM"/>
    </source>
</evidence>